<dbReference type="GO" id="GO:0032584">
    <property type="term" value="C:growth cone membrane"/>
    <property type="evidence" value="ECO:0007669"/>
    <property type="project" value="TreeGrafter"/>
</dbReference>
<keyword evidence="8" id="KW-1185">Reference proteome</keyword>
<dbReference type="GO" id="GO:0045202">
    <property type="term" value="C:synapse"/>
    <property type="evidence" value="ECO:0007669"/>
    <property type="project" value="TreeGrafter"/>
</dbReference>
<evidence type="ECO:0000256" key="1">
    <source>
        <dbReference type="ARBA" id="ARBA00010470"/>
    </source>
</evidence>
<keyword evidence="2 4" id="KW-0813">Transport</keyword>
<dbReference type="Proteomes" id="UP000694867">
    <property type="component" value="Unplaced"/>
</dbReference>
<keyword evidence="4" id="KW-0653">Protein transport</keyword>
<dbReference type="PANTHER" id="PTHR14146:SF0">
    <property type="entry name" value="EXOCYST COMPLEX COMPONENT 4"/>
    <property type="match status" value="1"/>
</dbReference>
<gene>
    <name evidence="9" type="primary">LOC100897976</name>
</gene>
<dbReference type="CTD" id="40712"/>
<dbReference type="GeneID" id="100897976"/>
<evidence type="ECO:0000256" key="4">
    <source>
        <dbReference type="RuleBase" id="RU367079"/>
    </source>
</evidence>
<evidence type="ECO:0000256" key="3">
    <source>
        <dbReference type="ARBA" id="ARBA00022483"/>
    </source>
</evidence>
<dbReference type="PANTHER" id="PTHR14146">
    <property type="entry name" value="EXOCYST COMPLEX COMPONENT 4"/>
    <property type="match status" value="1"/>
</dbReference>
<evidence type="ECO:0000256" key="5">
    <source>
        <dbReference type="SAM" id="Coils"/>
    </source>
</evidence>
<accession>A0AAJ7SEF5</accession>
<proteinExistence type="inferred from homology"/>
<comment type="similarity">
    <text evidence="1 4">Belongs to the SEC8 family.</text>
</comment>
<dbReference type="Pfam" id="PF04048">
    <property type="entry name" value="Sec8_N"/>
    <property type="match status" value="1"/>
</dbReference>
<sequence length="924" mass="105442">MAASGPTRPPRSSKLTRESSASGLISVIRNLSSSQDNEDRDREKTRLEKEFKRSDQRLDVLIDSHRDALIRAMQDFNKISTRITSARDRVKQVKQKLQTSKILLQCKRDELRRLWLESVEHSHVLQLLEQIEGLNSVPHKLDKFIKVGRYLRATMDLVKSVSLLKGDLADVDALREVKDSLQQQKEQLHETLIEELHKHIYDEVTQECLNNFLKMGRTPRTENHISQRIPASVDIDELLKMEDSLDKLDSEKQAIILVRCLVLLEKIPESVEMIRERCQGHLYNSVSRTTAAVLKGGEGPERLLQLLDLIFAQFRTIAKRHELVLLHLQPREEIVRDEEGIALSMLYTMEDIHSKMQHVLTTLLNCYLGASSVRQENHSGFGAPGSENVDINLFFVRRRPFGNSANPTKQRKFTLFKFDNSQLAISKSCYLQEQQVINRDRQTDSNSCGSFSADGIAGGAWDHVVCTPSYKNITYMFRPMLHFVEEMEDAQNSPLHNVLTGAVGGFLGMVNDELQTVVEQSAKLLEDFRVITDADTLKSMKVTRPLLHSCVAIEGIIQVLREHAQALPQFAFEFVEKACYVVAQYREIAETAYRTIVPPQEIRQTISNHWISDPDICRCLMGLPNWINLIMPTDHEELEESPEDIRLRNQQEVGILLSNHGQKKVIPSSEIFSNIHDLKMVAHLSEGLEWLSSRIGEICESLKVDKIHQTDDARLQEAVKKLKDLSSELQQKANICLLLLHLEVRVHCFYYLLPLVAEGHFTTSGNSVDGQDTDRQVLELTEDLTKIEEALSTAVHARKHKYVFEGLGQVVAVILMSAVPQIHRINDLGVKRICRDIHAIQQKLTAIAAGREVSLDHARQYFELMLLPAQEVLNGIVENGPQFQHLEYKNLLELLCRSRPDEKDKADWYNNRLKDILSDVPVKI</sequence>
<evidence type="ECO:0000259" key="7">
    <source>
        <dbReference type="Pfam" id="PF04048"/>
    </source>
</evidence>
<keyword evidence="5" id="KW-0175">Coiled coil</keyword>
<evidence type="ECO:0000256" key="2">
    <source>
        <dbReference type="ARBA" id="ARBA00022448"/>
    </source>
</evidence>
<protein>
    <recommendedName>
        <fullName evidence="4">Exocyst complex component Sec8</fullName>
    </recommendedName>
</protein>
<dbReference type="GO" id="GO:0090522">
    <property type="term" value="P:vesicle tethering involved in exocytosis"/>
    <property type="evidence" value="ECO:0007669"/>
    <property type="project" value="UniProtKB-UniRule"/>
</dbReference>
<dbReference type="GO" id="GO:0007268">
    <property type="term" value="P:chemical synaptic transmission"/>
    <property type="evidence" value="ECO:0007669"/>
    <property type="project" value="TreeGrafter"/>
</dbReference>
<reference evidence="9" key="1">
    <citation type="submission" date="2025-08" db="UniProtKB">
        <authorList>
            <consortium name="RefSeq"/>
        </authorList>
    </citation>
    <scope>IDENTIFICATION</scope>
</reference>
<comment type="function">
    <text evidence="4">Component of the exocyst complex involved in the docking of exocytic vesicles with fusion sites on the plasma membrane.</text>
</comment>
<dbReference type="AlphaFoldDB" id="A0AAJ7SEF5"/>
<evidence type="ECO:0000313" key="9">
    <source>
        <dbReference type="RefSeq" id="XP_028967238.1"/>
    </source>
</evidence>
<dbReference type="GO" id="GO:0006893">
    <property type="term" value="P:Golgi to plasma membrane transport"/>
    <property type="evidence" value="ECO:0007669"/>
    <property type="project" value="TreeGrafter"/>
</dbReference>
<dbReference type="RefSeq" id="XP_028967238.1">
    <property type="nucleotide sequence ID" value="XM_029111405.1"/>
</dbReference>
<dbReference type="InterPro" id="IPR007191">
    <property type="entry name" value="Sec8_exocyst_N"/>
</dbReference>
<dbReference type="GO" id="GO:0000145">
    <property type="term" value="C:exocyst"/>
    <property type="evidence" value="ECO:0007669"/>
    <property type="project" value="UniProtKB-UniRule"/>
</dbReference>
<dbReference type="GO" id="GO:0006904">
    <property type="term" value="P:vesicle docking involved in exocytosis"/>
    <property type="evidence" value="ECO:0007669"/>
    <property type="project" value="InterPro"/>
</dbReference>
<evidence type="ECO:0000313" key="8">
    <source>
        <dbReference type="Proteomes" id="UP000694867"/>
    </source>
</evidence>
<dbReference type="GO" id="GO:0006612">
    <property type="term" value="P:protein targeting to membrane"/>
    <property type="evidence" value="ECO:0007669"/>
    <property type="project" value="UniProtKB-UniRule"/>
</dbReference>
<organism evidence="8 9">
    <name type="scientific">Galendromus occidentalis</name>
    <name type="common">western predatory mite</name>
    <dbReference type="NCBI Taxonomy" id="34638"/>
    <lineage>
        <taxon>Eukaryota</taxon>
        <taxon>Metazoa</taxon>
        <taxon>Ecdysozoa</taxon>
        <taxon>Arthropoda</taxon>
        <taxon>Chelicerata</taxon>
        <taxon>Arachnida</taxon>
        <taxon>Acari</taxon>
        <taxon>Parasitiformes</taxon>
        <taxon>Mesostigmata</taxon>
        <taxon>Gamasina</taxon>
        <taxon>Phytoseioidea</taxon>
        <taxon>Phytoseiidae</taxon>
        <taxon>Typhlodrominae</taxon>
        <taxon>Galendromus</taxon>
    </lineage>
</organism>
<feature type="domain" description="Exocyst complex component Sec8 N-terminal" evidence="7">
    <location>
        <begin position="48"/>
        <end position="143"/>
    </location>
</feature>
<dbReference type="InterPro" id="IPR039682">
    <property type="entry name" value="Sec8/EXOC4"/>
</dbReference>
<evidence type="ECO:0000256" key="6">
    <source>
        <dbReference type="SAM" id="MobiDB-lite"/>
    </source>
</evidence>
<feature type="region of interest" description="Disordered" evidence="6">
    <location>
        <begin position="1"/>
        <end position="22"/>
    </location>
</feature>
<dbReference type="KEGG" id="goe:100897976"/>
<feature type="coiled-coil region" evidence="5">
    <location>
        <begin position="171"/>
        <end position="198"/>
    </location>
</feature>
<keyword evidence="3 4" id="KW-0268">Exocytosis</keyword>
<dbReference type="GO" id="GO:0015031">
    <property type="term" value="P:protein transport"/>
    <property type="evidence" value="ECO:0007669"/>
    <property type="project" value="UniProtKB-KW"/>
</dbReference>
<name>A0AAJ7SEF5_9ACAR</name>